<feature type="transmembrane region" description="Helical" evidence="8">
    <location>
        <begin position="109"/>
        <end position="127"/>
    </location>
</feature>
<feature type="transmembrane region" description="Helical" evidence="8">
    <location>
        <begin position="258"/>
        <end position="277"/>
    </location>
</feature>
<dbReference type="PANTHER" id="PTHR12982:SF0">
    <property type="entry name" value="PHOSPHATIDYLINOSITOL N-ACETYLGLUCOSAMINYLTRANSFERASE SUBUNIT C"/>
    <property type="match status" value="1"/>
</dbReference>
<evidence type="ECO:0000256" key="7">
    <source>
        <dbReference type="ARBA" id="ARBA00023136"/>
    </source>
</evidence>
<dbReference type="InterPro" id="IPR009450">
    <property type="entry name" value="Plno_GlcNAc_GPI2"/>
</dbReference>
<keyword evidence="9" id="KW-0808">Transferase</keyword>
<reference evidence="9 10" key="1">
    <citation type="submission" date="2014-11" db="EMBL/GenBank/DDBJ databases">
        <title>Genetic blueprint of the zoonotic pathogen Toxocara canis.</title>
        <authorList>
            <person name="Zhu X.-Q."/>
            <person name="Korhonen P.K."/>
            <person name="Cai H."/>
            <person name="Young N.D."/>
            <person name="Nejsum P."/>
            <person name="von Samson-Himmelstjerna G."/>
            <person name="Boag P.R."/>
            <person name="Tan P."/>
            <person name="Li Q."/>
            <person name="Min J."/>
            <person name="Yang Y."/>
            <person name="Wang X."/>
            <person name="Fang X."/>
            <person name="Hall R.S."/>
            <person name="Hofmann A."/>
            <person name="Sternberg P.W."/>
            <person name="Jex A.R."/>
            <person name="Gasser R.B."/>
        </authorList>
    </citation>
    <scope>NUCLEOTIDE SEQUENCE [LARGE SCALE GENOMIC DNA]</scope>
    <source>
        <strain evidence="9">PN_DK_2014</strain>
    </source>
</reference>
<accession>A0A0B2V0B5</accession>
<feature type="transmembrane region" description="Helical" evidence="8">
    <location>
        <begin position="360"/>
        <end position="380"/>
    </location>
</feature>
<evidence type="ECO:0000256" key="5">
    <source>
        <dbReference type="ARBA" id="ARBA00022692"/>
    </source>
</evidence>
<dbReference type="PANTHER" id="PTHR12982">
    <property type="entry name" value="PHOSPHATIDYLINOSITOL GLYCAN, CLASS C"/>
    <property type="match status" value="1"/>
</dbReference>
<dbReference type="PIRSF" id="PIRSF016104">
    <property type="entry name" value="GPI2"/>
    <property type="match status" value="1"/>
</dbReference>
<evidence type="ECO:0000313" key="9">
    <source>
        <dbReference type="EMBL" id="KHN74777.1"/>
    </source>
</evidence>
<evidence type="ECO:0000256" key="6">
    <source>
        <dbReference type="ARBA" id="ARBA00022989"/>
    </source>
</evidence>
<feature type="transmembrane region" description="Helical" evidence="8">
    <location>
        <begin position="133"/>
        <end position="151"/>
    </location>
</feature>
<gene>
    <name evidence="9" type="primary">Pigc</name>
    <name evidence="9" type="ORF">Tcan_06924</name>
</gene>
<feature type="transmembrane region" description="Helical" evidence="8">
    <location>
        <begin position="337"/>
        <end position="354"/>
    </location>
</feature>
<keyword evidence="7 8" id="KW-0472">Membrane</keyword>
<evidence type="ECO:0000256" key="3">
    <source>
        <dbReference type="ARBA" id="ARBA00008321"/>
    </source>
</evidence>
<evidence type="ECO:0000313" key="10">
    <source>
        <dbReference type="Proteomes" id="UP000031036"/>
    </source>
</evidence>
<dbReference type="GO" id="GO:0000506">
    <property type="term" value="C:glycosylphosphatidylinositol-N-acetylglucosaminyltransferase (GPI-GnT) complex"/>
    <property type="evidence" value="ECO:0007669"/>
    <property type="project" value="TreeGrafter"/>
</dbReference>
<evidence type="ECO:0000256" key="4">
    <source>
        <dbReference type="ARBA" id="ARBA00022502"/>
    </source>
</evidence>
<evidence type="ECO:0000256" key="8">
    <source>
        <dbReference type="SAM" id="Phobius"/>
    </source>
</evidence>
<organism evidence="9 10">
    <name type="scientific">Toxocara canis</name>
    <name type="common">Canine roundworm</name>
    <dbReference type="NCBI Taxonomy" id="6265"/>
    <lineage>
        <taxon>Eukaryota</taxon>
        <taxon>Metazoa</taxon>
        <taxon>Ecdysozoa</taxon>
        <taxon>Nematoda</taxon>
        <taxon>Chromadorea</taxon>
        <taxon>Rhabditida</taxon>
        <taxon>Spirurina</taxon>
        <taxon>Ascaridomorpha</taxon>
        <taxon>Ascaridoidea</taxon>
        <taxon>Toxocaridae</taxon>
        <taxon>Toxocara</taxon>
    </lineage>
</organism>
<comment type="subcellular location">
    <subcellularLocation>
        <location evidence="1">Membrane</location>
        <topology evidence="1">Multi-pass membrane protein</topology>
    </subcellularLocation>
</comment>
<dbReference type="STRING" id="6265.A0A0B2V0B5"/>
<feature type="transmembrane region" description="Helical" evidence="8">
    <location>
        <begin position="75"/>
        <end position="97"/>
    </location>
</feature>
<feature type="transmembrane region" description="Helical" evidence="8">
    <location>
        <begin position="308"/>
        <end position="325"/>
    </location>
</feature>
<dbReference type="GO" id="GO:0016757">
    <property type="term" value="F:glycosyltransferase activity"/>
    <property type="evidence" value="ECO:0007669"/>
    <property type="project" value="UniProtKB-KW"/>
</dbReference>
<evidence type="ECO:0000256" key="1">
    <source>
        <dbReference type="ARBA" id="ARBA00004141"/>
    </source>
</evidence>
<dbReference type="Proteomes" id="UP000031036">
    <property type="component" value="Unassembled WGS sequence"/>
</dbReference>
<dbReference type="GO" id="GO:0006506">
    <property type="term" value="P:GPI anchor biosynthetic process"/>
    <property type="evidence" value="ECO:0007669"/>
    <property type="project" value="UniProtKB-UniPathway"/>
</dbReference>
<dbReference type="OrthoDB" id="196709at2759"/>
<comment type="caution">
    <text evidence="9">The sequence shown here is derived from an EMBL/GenBank/DDBJ whole genome shotgun (WGS) entry which is preliminary data.</text>
</comment>
<sequence>MKGRVKWRKILYERQSFPDDYSGGDEFLKELRTNVSSVKYSFVEAMCGASRVVLHEDAIVIYALVFSWMRRLPESAPYIFLFLLVIILPFYALYAVLTCVRWSTLSDHLFTLLTLVFFGYALTPVISSNEHHVIFAEVFLFLLVIIFWQKCSRLVSSVKYSFVEAMCGASRVVLHEDAIVIYALVFSWMRRLPESAPYIFLFLLVIILPFYALYAVLTCVRWSTLSDHLFTLLTLVFFGYALTPVIRTLTDTISTDTIYAMSTMLFILSFIFHDYAMSAPVVSMILSVNLSLAASICLVSRIKSDETAFTLLAISMTLFSYWPILRNELIVRYPLSPLLLVILLCPPTLVMLYYRSSAILAVPHLAFHLFVFLMCPWILIKMQSFKSTIHGPWDEACPDERSA</sequence>
<keyword evidence="6 8" id="KW-1133">Transmembrane helix</keyword>
<dbReference type="UniPathway" id="UPA00196"/>
<feature type="transmembrane region" description="Helical" evidence="8">
    <location>
        <begin position="284"/>
        <end position="302"/>
    </location>
</feature>
<keyword evidence="4" id="KW-0337">GPI-anchor biosynthesis</keyword>
<dbReference type="Pfam" id="PF06432">
    <property type="entry name" value="GPI2"/>
    <property type="match status" value="2"/>
</dbReference>
<comment type="pathway">
    <text evidence="2">Glycolipid biosynthesis; glycosylphosphatidylinositol-anchor biosynthesis.</text>
</comment>
<dbReference type="EMBL" id="JPKZ01002824">
    <property type="protein sequence ID" value="KHN74777.1"/>
    <property type="molecule type" value="Genomic_DNA"/>
</dbReference>
<dbReference type="AlphaFoldDB" id="A0A0B2V0B5"/>
<feature type="transmembrane region" description="Helical" evidence="8">
    <location>
        <begin position="229"/>
        <end position="246"/>
    </location>
</feature>
<comment type="similarity">
    <text evidence="3">Belongs to the PIGC family.</text>
</comment>
<proteinExistence type="inferred from homology"/>
<name>A0A0B2V0B5_TOXCA</name>
<protein>
    <submittedName>
        <fullName evidence="9">Phosphatidylinositol N-acetylglucosaminyltransferase subunit C</fullName>
    </submittedName>
</protein>
<keyword evidence="10" id="KW-1185">Reference proteome</keyword>
<feature type="transmembrane region" description="Helical" evidence="8">
    <location>
        <begin position="195"/>
        <end position="217"/>
    </location>
</feature>
<evidence type="ECO:0000256" key="2">
    <source>
        <dbReference type="ARBA" id="ARBA00004687"/>
    </source>
</evidence>
<keyword evidence="5 8" id="KW-0812">Transmembrane</keyword>
<keyword evidence="9" id="KW-0328">Glycosyltransferase</keyword>